<proteinExistence type="predicted"/>
<keyword evidence="1" id="KW-0472">Membrane</keyword>
<keyword evidence="1" id="KW-1133">Transmembrane helix</keyword>
<gene>
    <name evidence="2" type="ORF">KDW_44500</name>
</gene>
<reference evidence="2 3" key="1">
    <citation type="submission" date="2019-10" db="EMBL/GenBank/DDBJ databases">
        <title>Dictyobacter vulcani sp. nov., within the class Ktedonobacteria, isolated from soil of volcanic Mt. Zao.</title>
        <authorList>
            <person name="Zheng Y."/>
            <person name="Wang C.M."/>
            <person name="Sakai Y."/>
            <person name="Abe K."/>
            <person name="Yokota A."/>
            <person name="Yabe S."/>
        </authorList>
    </citation>
    <scope>NUCLEOTIDE SEQUENCE [LARGE SCALE GENOMIC DNA]</scope>
    <source>
        <strain evidence="2 3">W12</strain>
    </source>
</reference>
<feature type="transmembrane region" description="Helical" evidence="1">
    <location>
        <begin position="97"/>
        <end position="115"/>
    </location>
</feature>
<protein>
    <recommendedName>
        <fullName evidence="4">DUF4345 domain-containing protein</fullName>
    </recommendedName>
</protein>
<dbReference type="Proteomes" id="UP000326912">
    <property type="component" value="Unassembled WGS sequence"/>
</dbReference>
<sequence>MKFAKIVFLIAGIYGLVIVAPLFFMEAYTSATQPPAITHPEYYYGFAGVTLAWQVLFLVLSRDPLRYRPMMLVAVLEKVSGLVLILLVFLHRSPPTMLIGIVDVLLGILFLISYIRTAPARILQSAGIAS</sequence>
<comment type="caution">
    <text evidence="2">The sequence shown here is derived from an EMBL/GenBank/DDBJ whole genome shotgun (WGS) entry which is preliminary data.</text>
</comment>
<feature type="transmembrane region" description="Helical" evidence="1">
    <location>
        <begin position="42"/>
        <end position="60"/>
    </location>
</feature>
<keyword evidence="3" id="KW-1185">Reference proteome</keyword>
<dbReference type="EMBL" id="BKZW01000002">
    <property type="protein sequence ID" value="GER90288.1"/>
    <property type="molecule type" value="Genomic_DNA"/>
</dbReference>
<keyword evidence="1" id="KW-0812">Transmembrane</keyword>
<name>A0A5J4KKJ1_9CHLR</name>
<dbReference type="AlphaFoldDB" id="A0A5J4KKJ1"/>
<feature type="transmembrane region" description="Helical" evidence="1">
    <location>
        <begin position="72"/>
        <end position="91"/>
    </location>
</feature>
<evidence type="ECO:0008006" key="4">
    <source>
        <dbReference type="Google" id="ProtNLM"/>
    </source>
</evidence>
<feature type="transmembrane region" description="Helical" evidence="1">
    <location>
        <begin position="7"/>
        <end position="30"/>
    </location>
</feature>
<evidence type="ECO:0000313" key="3">
    <source>
        <dbReference type="Proteomes" id="UP000326912"/>
    </source>
</evidence>
<accession>A0A5J4KKJ1</accession>
<evidence type="ECO:0000256" key="1">
    <source>
        <dbReference type="SAM" id="Phobius"/>
    </source>
</evidence>
<evidence type="ECO:0000313" key="2">
    <source>
        <dbReference type="EMBL" id="GER90288.1"/>
    </source>
</evidence>
<organism evidence="2 3">
    <name type="scientific">Dictyobacter vulcani</name>
    <dbReference type="NCBI Taxonomy" id="2607529"/>
    <lineage>
        <taxon>Bacteria</taxon>
        <taxon>Bacillati</taxon>
        <taxon>Chloroflexota</taxon>
        <taxon>Ktedonobacteria</taxon>
        <taxon>Ktedonobacterales</taxon>
        <taxon>Dictyobacteraceae</taxon>
        <taxon>Dictyobacter</taxon>
    </lineage>
</organism>